<sequence length="451" mass="48801">MSTTLAAGSSLIGICYKLTESKVVGTLRPYASRKGSGGAGCRSAHEFRTAGRNASFHSMQNNQPALPAYAEDEVDLRPWASTLRRHRGLFAVAGIILGMALGLGASLLSTRYVTEGLFLVPLIRSVGDYKPYEASLADGMRLRQFLHDSGQAGTPAGRVLHALAENPARYGRTLKLELAAAHEDREGSGIKADESSSAVLGIRIAFEHREATGGAPVVLLSEYVRESIIRASMEAILPARCSAFRAREQELRTARIRNELAIRQAESRIVGLLAAIAHDPEAGAAGYQKGTEHFLRPAVQLMAAEIQIADLQLAAARHTRDRLSGALKLEYYCQAQQALHRAPTGRAFLDQLKDIQAAVFQGQDMAVDIVEHTWNELGVEREGWRDAYLSGMRFVVPPEGVEVRRRRLAPVASVVAGGMLGGMFGIVLASGRVRRIREGGGRDEDMAAQQG</sequence>
<evidence type="ECO:0000256" key="1">
    <source>
        <dbReference type="SAM" id="Phobius"/>
    </source>
</evidence>
<keyword evidence="1" id="KW-1133">Transmembrane helix</keyword>
<protein>
    <submittedName>
        <fullName evidence="2">Lipopolysaccharide biosynthesis protein</fullName>
    </submittedName>
</protein>
<keyword evidence="3" id="KW-1185">Reference proteome</keyword>
<dbReference type="EMBL" id="SSOC01000005">
    <property type="protein sequence ID" value="THF64045.1"/>
    <property type="molecule type" value="Genomic_DNA"/>
</dbReference>
<accession>A0A4S4AXL3</accession>
<feature type="transmembrane region" description="Helical" evidence="1">
    <location>
        <begin position="89"/>
        <end position="108"/>
    </location>
</feature>
<dbReference type="Proteomes" id="UP000308430">
    <property type="component" value="Unassembled WGS sequence"/>
</dbReference>
<evidence type="ECO:0000313" key="2">
    <source>
        <dbReference type="EMBL" id="THF64045.1"/>
    </source>
</evidence>
<comment type="caution">
    <text evidence="2">The sequence shown here is derived from an EMBL/GenBank/DDBJ whole genome shotgun (WGS) entry which is preliminary data.</text>
</comment>
<name>A0A4S4AXL3_9RHOO</name>
<organism evidence="2 3">
    <name type="scientific">Pseudothauera nasutitermitis</name>
    <dbReference type="NCBI Taxonomy" id="2565930"/>
    <lineage>
        <taxon>Bacteria</taxon>
        <taxon>Pseudomonadati</taxon>
        <taxon>Pseudomonadota</taxon>
        <taxon>Betaproteobacteria</taxon>
        <taxon>Rhodocyclales</taxon>
        <taxon>Zoogloeaceae</taxon>
        <taxon>Pseudothauera</taxon>
    </lineage>
</organism>
<keyword evidence="1" id="KW-0472">Membrane</keyword>
<dbReference type="OrthoDB" id="8526417at2"/>
<dbReference type="AlphaFoldDB" id="A0A4S4AXL3"/>
<proteinExistence type="predicted"/>
<feature type="transmembrane region" description="Helical" evidence="1">
    <location>
        <begin position="408"/>
        <end position="429"/>
    </location>
</feature>
<dbReference type="RefSeq" id="WP_136349201.1">
    <property type="nucleotide sequence ID" value="NZ_SSOC01000005.1"/>
</dbReference>
<keyword evidence="1" id="KW-0812">Transmembrane</keyword>
<gene>
    <name evidence="2" type="ORF">E6C76_15895</name>
</gene>
<evidence type="ECO:0000313" key="3">
    <source>
        <dbReference type="Proteomes" id="UP000308430"/>
    </source>
</evidence>
<reference evidence="2 3" key="1">
    <citation type="submission" date="2019-04" db="EMBL/GenBank/DDBJ databases">
        <title>Azoarcus nasutitermitis sp. nov. isolated from termite nest.</title>
        <authorList>
            <person name="Lin S.-Y."/>
            <person name="Hameed A."/>
            <person name="Hsu Y.-H."/>
            <person name="Young C.-C."/>
        </authorList>
    </citation>
    <scope>NUCLEOTIDE SEQUENCE [LARGE SCALE GENOMIC DNA]</scope>
    <source>
        <strain evidence="2 3">CC-YHH838</strain>
    </source>
</reference>